<reference evidence="1" key="1">
    <citation type="submission" date="2020-11" db="EMBL/GenBank/DDBJ databases">
        <authorList>
            <person name="Tran Van P."/>
        </authorList>
    </citation>
    <scope>NUCLEOTIDE SEQUENCE</scope>
</reference>
<dbReference type="EMBL" id="OB794782">
    <property type="protein sequence ID" value="CAD7431080.1"/>
    <property type="molecule type" value="Genomic_DNA"/>
</dbReference>
<dbReference type="AlphaFoldDB" id="A0A7R9HSJ5"/>
<accession>A0A7R9HSJ5</accession>
<organism evidence="1">
    <name type="scientific">Timema monikensis</name>
    <dbReference type="NCBI Taxonomy" id="170555"/>
    <lineage>
        <taxon>Eukaryota</taxon>
        <taxon>Metazoa</taxon>
        <taxon>Ecdysozoa</taxon>
        <taxon>Arthropoda</taxon>
        <taxon>Hexapoda</taxon>
        <taxon>Insecta</taxon>
        <taxon>Pterygota</taxon>
        <taxon>Neoptera</taxon>
        <taxon>Polyneoptera</taxon>
        <taxon>Phasmatodea</taxon>
        <taxon>Timematodea</taxon>
        <taxon>Timematoidea</taxon>
        <taxon>Timematidae</taxon>
        <taxon>Timema</taxon>
    </lineage>
</organism>
<protein>
    <submittedName>
        <fullName evidence="1">Uncharacterized protein</fullName>
    </submittedName>
</protein>
<evidence type="ECO:0000313" key="1">
    <source>
        <dbReference type="EMBL" id="CAD7431080.1"/>
    </source>
</evidence>
<gene>
    <name evidence="1" type="ORF">TMSB3V08_LOCUS7824</name>
</gene>
<name>A0A7R9HSJ5_9NEOP</name>
<proteinExistence type="predicted"/>
<sequence length="139" mass="15297">MVCYRRLRLDPDLDLGDLSSLLDNSAARHKLSVRPRRKHTDSRQRDSGLEETRRLVTLLDQQVGGAPDGAVLARCAQPGALVWPSARDLFQAVKLDTTSALANYATEAGLANFRVRFIITGVANRFGGRMVYSNTLAVD</sequence>